<name>A0A8A4XB12_9VIRU</name>
<organism evidence="1">
    <name type="scientific">Nandayus nenday CRESS-DNA-virus sp</name>
    <dbReference type="NCBI Taxonomy" id="2815047"/>
    <lineage>
        <taxon>Viruses</taxon>
        <taxon>Monodnaviria</taxon>
        <taxon>Shotokuvirae</taxon>
        <taxon>Cressdnaviricota</taxon>
    </lineage>
</organism>
<proteinExistence type="predicted"/>
<sequence>MSFESQKKRAQTLTNAYQRNYDWNNGVFGPQRSTPGITYGSKFADYQLEKGFNSAYNSPKGYAIRKNPISRKNEMYVRGTTLKGFGREWISNGLEALPRGAAALLGLSAAQSFSLQARRKHASYLDSVAKRNDVDAVLGHSRGAAVVSDMTFSKRKVGVDGAMLLAKKGRRGFTNYRQSQPFDAFIGLGAGKTKKVRGPWNPRSRRFHKAYLH</sequence>
<accession>A0A8A4XB12</accession>
<protein>
    <submittedName>
        <fullName evidence="1">Triacylglycerol lipase</fullName>
    </submittedName>
</protein>
<reference evidence="1" key="1">
    <citation type="submission" date="2020-10" db="EMBL/GenBank/DDBJ databases">
        <title>CRESS DNA virus dark matter in the feces of wild birds.</title>
        <authorList>
            <person name="Yang S."/>
            <person name="Zhang W."/>
        </authorList>
    </citation>
    <scope>NUCLEOTIDE SEQUENCE</scope>
    <source>
        <strain evidence="1">Par76usv3</strain>
    </source>
</reference>
<evidence type="ECO:0000313" key="1">
    <source>
        <dbReference type="EMBL" id="QTE03393.1"/>
    </source>
</evidence>
<dbReference type="EMBL" id="MW182770">
    <property type="protein sequence ID" value="QTE03393.1"/>
    <property type="molecule type" value="Genomic_DNA"/>
</dbReference>